<dbReference type="PANTHER" id="PTHR23086">
    <property type="entry name" value="PHOSPHATIDYLINOSITOL-4-PHOSPHATE 5-KINASE"/>
    <property type="match status" value="1"/>
</dbReference>
<keyword evidence="3" id="KW-0732">Signal</keyword>
<feature type="transmembrane region" description="Helical" evidence="2">
    <location>
        <begin position="49"/>
        <end position="70"/>
    </location>
</feature>
<keyword evidence="1" id="KW-0547">Nucleotide-binding</keyword>
<accession>A0A8S1W9Y4</accession>
<keyword evidence="2" id="KW-1133">Transmembrane helix</keyword>
<feature type="transmembrane region" description="Helical" evidence="2">
    <location>
        <begin position="126"/>
        <end position="147"/>
    </location>
</feature>
<keyword evidence="2" id="KW-0472">Membrane</keyword>
<feature type="domain" description="PIPK" evidence="4">
    <location>
        <begin position="357"/>
        <end position="718"/>
    </location>
</feature>
<dbReference type="InterPro" id="IPR002498">
    <property type="entry name" value="PInositol-4-P-4/5-kinase_core"/>
</dbReference>
<dbReference type="AlphaFoldDB" id="A0A8S1W9Y4"/>
<dbReference type="InterPro" id="IPR023610">
    <property type="entry name" value="PInositol-4/5-P-5/4-kinase"/>
</dbReference>
<feature type="transmembrane region" description="Helical" evidence="2">
    <location>
        <begin position="241"/>
        <end position="261"/>
    </location>
</feature>
<dbReference type="CDD" id="cd00139">
    <property type="entry name" value="PIPKc"/>
    <property type="match status" value="1"/>
</dbReference>
<keyword evidence="6" id="KW-1185">Reference proteome</keyword>
<dbReference type="PROSITE" id="PS51455">
    <property type="entry name" value="PIPK"/>
    <property type="match status" value="1"/>
</dbReference>
<dbReference type="Proteomes" id="UP000689195">
    <property type="component" value="Unassembled WGS sequence"/>
</dbReference>
<evidence type="ECO:0000313" key="5">
    <source>
        <dbReference type="EMBL" id="CAD8186844.1"/>
    </source>
</evidence>
<name>A0A8S1W9Y4_9CILI</name>
<dbReference type="Pfam" id="PF01504">
    <property type="entry name" value="PIP5K"/>
    <property type="match status" value="1"/>
</dbReference>
<dbReference type="PANTHER" id="PTHR23086:SF8">
    <property type="entry name" value="PHOSPHATIDYLINOSITOL 5-PHOSPHATE 4-KINASE, ISOFORM A"/>
    <property type="match status" value="1"/>
</dbReference>
<evidence type="ECO:0000256" key="3">
    <source>
        <dbReference type="SAM" id="SignalP"/>
    </source>
</evidence>
<reference evidence="5" key="1">
    <citation type="submission" date="2021-01" db="EMBL/GenBank/DDBJ databases">
        <authorList>
            <consortium name="Genoscope - CEA"/>
            <person name="William W."/>
        </authorList>
    </citation>
    <scope>NUCLEOTIDE SEQUENCE</scope>
</reference>
<proteinExistence type="predicted"/>
<protein>
    <recommendedName>
        <fullName evidence="4">PIPK domain-containing protein</fullName>
    </recommendedName>
</protein>
<feature type="chain" id="PRO_5035777957" description="PIPK domain-containing protein" evidence="3">
    <location>
        <begin position="19"/>
        <end position="719"/>
    </location>
</feature>
<comment type="caution">
    <text evidence="5">The sequence shown here is derived from an EMBL/GenBank/DDBJ whole genome shotgun (WGS) entry which is preliminary data.</text>
</comment>
<evidence type="ECO:0000313" key="6">
    <source>
        <dbReference type="Proteomes" id="UP000689195"/>
    </source>
</evidence>
<dbReference type="EMBL" id="CAJJDO010000088">
    <property type="protein sequence ID" value="CAD8186844.1"/>
    <property type="molecule type" value="Genomic_DNA"/>
</dbReference>
<feature type="transmembrane region" description="Helical" evidence="2">
    <location>
        <begin position="159"/>
        <end position="180"/>
    </location>
</feature>
<keyword evidence="2" id="KW-0812">Transmembrane</keyword>
<dbReference type="GO" id="GO:0046854">
    <property type="term" value="P:phosphatidylinositol phosphate biosynthetic process"/>
    <property type="evidence" value="ECO:0007669"/>
    <property type="project" value="TreeGrafter"/>
</dbReference>
<feature type="transmembrane region" description="Helical" evidence="2">
    <location>
        <begin position="200"/>
        <end position="220"/>
    </location>
</feature>
<organism evidence="5 6">
    <name type="scientific">Paramecium pentaurelia</name>
    <dbReference type="NCBI Taxonomy" id="43138"/>
    <lineage>
        <taxon>Eukaryota</taxon>
        <taxon>Sar</taxon>
        <taxon>Alveolata</taxon>
        <taxon>Ciliophora</taxon>
        <taxon>Intramacronucleata</taxon>
        <taxon>Oligohymenophorea</taxon>
        <taxon>Peniculida</taxon>
        <taxon>Parameciidae</taxon>
        <taxon>Paramecium</taxon>
    </lineage>
</organism>
<dbReference type="GO" id="GO:0016308">
    <property type="term" value="F:1-phosphatidylinositol-4-phosphate 5-kinase activity"/>
    <property type="evidence" value="ECO:0007669"/>
    <property type="project" value="TreeGrafter"/>
</dbReference>
<keyword evidence="1" id="KW-0808">Transferase</keyword>
<feature type="transmembrane region" description="Helical" evidence="2">
    <location>
        <begin position="82"/>
        <end position="106"/>
    </location>
</feature>
<dbReference type="SMART" id="SM00330">
    <property type="entry name" value="PIPKc"/>
    <property type="match status" value="1"/>
</dbReference>
<gene>
    <name evidence="5" type="ORF">PPENT_87.1.T0880010</name>
</gene>
<dbReference type="GO" id="GO:0005524">
    <property type="term" value="F:ATP binding"/>
    <property type="evidence" value="ECO:0007669"/>
    <property type="project" value="UniProtKB-UniRule"/>
</dbReference>
<keyword evidence="1" id="KW-0418">Kinase</keyword>
<keyword evidence="1" id="KW-0067">ATP-binding</keyword>
<feature type="signal peptide" evidence="3">
    <location>
        <begin position="1"/>
        <end position="18"/>
    </location>
</feature>
<dbReference type="OrthoDB" id="284860at2759"/>
<evidence type="ECO:0000256" key="1">
    <source>
        <dbReference type="PROSITE-ProRule" id="PRU00781"/>
    </source>
</evidence>
<sequence length="719" mass="83279">MHMINTALILLIITQVKGIYSDSDVVDCNADLSDEELSYAIKLQTLDKYFFLIIPIIAFILTLIIMLSFIIYPKTWKMPGDIIFFISFCEALLCIHWLSTSIYFMINEISPLSDELFCQLNSVVSIFAGTGDVTYNLIFCLYVRITLKEQFLARKKLPLILHSIALFTMISVTLIAKFFHYNGLSLFGTCSLKYNPGFNFAGLVLVFINTFMSVYTMLYIKKAVPENQRYLNLIGKVTRYYSQYITAQFFIQLTQAISYILVGLNCTKFQKGWLLIFITIENSAKLCTPFVLSILRLRDPTIKRQILLIWKQFSSKSSIGISLLPEEQNLVVIAKTLLLDKVNTIVYSIQQIFQQDDYTENNSKVNYLFLKKYKINNQIIHNESQQTLEQDEKITQEEINEESQFIIPPEQDLDIELRLMASTMIIYAPKVFLKLRKKDCKVNNYSDSFNPIANQEQINSFTGPDGGKGGAFFFFTFDNKLLIKTISEQELLVIKKNLGSYFFHLSRNESLISPIYGIFKFVLQNGQESQIFIVMRNALQIPSSNVIRTYDLKGSEYQRKVLKQYDLKKDLTKTTLKDIDFKEEEGKLFIPENIKDLLKDNLIKDSKFFSELNLMDYSLLIIKMNWSTFSQNNLQMDINNQYQISKLFNSQLSCIPSIKEKGVYYHIAIIDYLQEWNAEKKIEQVTKKAINVKIDLDTSAQSPSEYAKRFIEKVVNTII</sequence>
<evidence type="ECO:0000259" key="4">
    <source>
        <dbReference type="PROSITE" id="PS51455"/>
    </source>
</evidence>
<dbReference type="GO" id="GO:0005886">
    <property type="term" value="C:plasma membrane"/>
    <property type="evidence" value="ECO:0007669"/>
    <property type="project" value="TreeGrafter"/>
</dbReference>
<evidence type="ECO:0000256" key="2">
    <source>
        <dbReference type="SAM" id="Phobius"/>
    </source>
</evidence>